<dbReference type="EMBL" id="MU117977">
    <property type="protein sequence ID" value="KAF9651193.1"/>
    <property type="molecule type" value="Genomic_DNA"/>
</dbReference>
<evidence type="ECO:0000313" key="2">
    <source>
        <dbReference type="Proteomes" id="UP000886501"/>
    </source>
</evidence>
<comment type="caution">
    <text evidence="1">The sequence shown here is derived from an EMBL/GenBank/DDBJ whole genome shotgun (WGS) entry which is preliminary data.</text>
</comment>
<protein>
    <submittedName>
        <fullName evidence="1">Cysteine proteinase</fullName>
    </submittedName>
</protein>
<name>A0ACB6ZP43_THEGA</name>
<accession>A0ACB6ZP43</accession>
<reference evidence="1" key="2">
    <citation type="journal article" date="2020" name="Nat. Commun.">
        <title>Large-scale genome sequencing of mycorrhizal fungi provides insights into the early evolution of symbiotic traits.</title>
        <authorList>
            <person name="Miyauchi S."/>
            <person name="Kiss E."/>
            <person name="Kuo A."/>
            <person name="Drula E."/>
            <person name="Kohler A."/>
            <person name="Sanchez-Garcia M."/>
            <person name="Morin E."/>
            <person name="Andreopoulos B."/>
            <person name="Barry K.W."/>
            <person name="Bonito G."/>
            <person name="Buee M."/>
            <person name="Carver A."/>
            <person name="Chen C."/>
            <person name="Cichocki N."/>
            <person name="Clum A."/>
            <person name="Culley D."/>
            <person name="Crous P.W."/>
            <person name="Fauchery L."/>
            <person name="Girlanda M."/>
            <person name="Hayes R.D."/>
            <person name="Keri Z."/>
            <person name="LaButti K."/>
            <person name="Lipzen A."/>
            <person name="Lombard V."/>
            <person name="Magnuson J."/>
            <person name="Maillard F."/>
            <person name="Murat C."/>
            <person name="Nolan M."/>
            <person name="Ohm R.A."/>
            <person name="Pangilinan J."/>
            <person name="Pereira M.F."/>
            <person name="Perotto S."/>
            <person name="Peter M."/>
            <person name="Pfister S."/>
            <person name="Riley R."/>
            <person name="Sitrit Y."/>
            <person name="Stielow J.B."/>
            <person name="Szollosi G."/>
            <person name="Zifcakova L."/>
            <person name="Stursova M."/>
            <person name="Spatafora J.W."/>
            <person name="Tedersoo L."/>
            <person name="Vaario L.M."/>
            <person name="Yamada A."/>
            <person name="Yan M."/>
            <person name="Wang P."/>
            <person name="Xu J."/>
            <person name="Bruns T."/>
            <person name="Baldrian P."/>
            <person name="Vilgalys R."/>
            <person name="Dunand C."/>
            <person name="Henrissat B."/>
            <person name="Grigoriev I.V."/>
            <person name="Hibbett D."/>
            <person name="Nagy L.G."/>
            <person name="Martin F.M."/>
        </authorList>
    </citation>
    <scope>NUCLEOTIDE SEQUENCE</scope>
    <source>
        <strain evidence="1">P2</strain>
    </source>
</reference>
<evidence type="ECO:0000313" key="1">
    <source>
        <dbReference type="EMBL" id="KAF9651193.1"/>
    </source>
</evidence>
<sequence length="615" mass="68350">MNSVAQAFASLSYLQPQIEDIYARAVAFDVETPVIDPLRDLLRALNTPRPGARAIRPIDLINALSIDPEGRINPLLCSREHQDAQELFQLLSECIKREATAVDKEGLRDRGLGAISKTNGSSRHKNIGSTVFDGLTANRRSCVVCGYTEAVMHFSFDNWQLAVPRAPSCTIYDCLDDYTRLEKLTDCICRKCSMLATHRKLLAEAERATALMTIESNPSTPKKNRAREARKLEAHMRAAIEEGRIEDDIPGVKLEKVYSKESTKQVMIARAPHVLTLHLNRSLHFGHYASKNTCRVEFPEILDLSPFATSGQLSTKPDLPISSPYQLHQPAPSVSPPPHRSLYQLSAVVCHYGQHSFGHYICYRRKPRPISAGAARFSPPKLPCPLDCRCERCTKYGHVRVDDGYDNKRKPGYGWLRISDDSVQEVGFETVALEGSAVFMLFYERVLQPRTSMARQPVVRESEETVRPKDAQSKEPEPAHEGDTESQSGISGSRTNDVQPRIVRNVSTSRRTESPIPGPKSPGSQVSTPSLMRGGSYFNAQQSQVNGHLRMPATTSESWYRPASPASPTPREPRLSPPPSSSHSHSSSKSQSQALPRVPVPSSTAIQYQPQRLQI</sequence>
<keyword evidence="2" id="KW-1185">Reference proteome</keyword>
<dbReference type="Proteomes" id="UP000886501">
    <property type="component" value="Unassembled WGS sequence"/>
</dbReference>
<proteinExistence type="predicted"/>
<organism evidence="1 2">
    <name type="scientific">Thelephora ganbajun</name>
    <name type="common">Ganba fungus</name>
    <dbReference type="NCBI Taxonomy" id="370292"/>
    <lineage>
        <taxon>Eukaryota</taxon>
        <taxon>Fungi</taxon>
        <taxon>Dikarya</taxon>
        <taxon>Basidiomycota</taxon>
        <taxon>Agaricomycotina</taxon>
        <taxon>Agaricomycetes</taxon>
        <taxon>Thelephorales</taxon>
        <taxon>Thelephoraceae</taxon>
        <taxon>Thelephora</taxon>
    </lineage>
</organism>
<gene>
    <name evidence="1" type="ORF">BDM02DRAFT_899907</name>
</gene>
<reference evidence="1" key="1">
    <citation type="submission" date="2019-10" db="EMBL/GenBank/DDBJ databases">
        <authorList>
            <consortium name="DOE Joint Genome Institute"/>
            <person name="Kuo A."/>
            <person name="Miyauchi S."/>
            <person name="Kiss E."/>
            <person name="Drula E."/>
            <person name="Kohler A."/>
            <person name="Sanchez-Garcia M."/>
            <person name="Andreopoulos B."/>
            <person name="Barry K.W."/>
            <person name="Bonito G."/>
            <person name="Buee M."/>
            <person name="Carver A."/>
            <person name="Chen C."/>
            <person name="Cichocki N."/>
            <person name="Clum A."/>
            <person name="Culley D."/>
            <person name="Crous P.W."/>
            <person name="Fauchery L."/>
            <person name="Girlanda M."/>
            <person name="Hayes R."/>
            <person name="Keri Z."/>
            <person name="Labutti K."/>
            <person name="Lipzen A."/>
            <person name="Lombard V."/>
            <person name="Magnuson J."/>
            <person name="Maillard F."/>
            <person name="Morin E."/>
            <person name="Murat C."/>
            <person name="Nolan M."/>
            <person name="Ohm R."/>
            <person name="Pangilinan J."/>
            <person name="Pereira M."/>
            <person name="Perotto S."/>
            <person name="Peter M."/>
            <person name="Riley R."/>
            <person name="Sitrit Y."/>
            <person name="Stielow B."/>
            <person name="Szollosi G."/>
            <person name="Zifcakova L."/>
            <person name="Stursova M."/>
            <person name="Spatafora J.W."/>
            <person name="Tedersoo L."/>
            <person name="Vaario L.-M."/>
            <person name="Yamada A."/>
            <person name="Yan M."/>
            <person name="Wang P."/>
            <person name="Xu J."/>
            <person name="Bruns T."/>
            <person name="Baldrian P."/>
            <person name="Vilgalys R."/>
            <person name="Henrissat B."/>
            <person name="Grigoriev I.V."/>
            <person name="Hibbett D."/>
            <person name="Nagy L.G."/>
            <person name="Martin F.M."/>
        </authorList>
    </citation>
    <scope>NUCLEOTIDE SEQUENCE</scope>
    <source>
        <strain evidence="1">P2</strain>
    </source>
</reference>